<keyword evidence="3" id="KW-1185">Reference proteome</keyword>
<keyword evidence="1" id="KW-1133">Transmembrane helix</keyword>
<dbReference type="EMBL" id="JSAQ01000001">
    <property type="protein sequence ID" value="KGO06958.1"/>
    <property type="molecule type" value="Genomic_DNA"/>
</dbReference>
<dbReference type="RefSeq" id="WP_035326294.1">
    <property type="nucleotide sequence ID" value="NZ_CP015125.1"/>
</dbReference>
<gene>
    <name evidence="2" type="ORF">NV36_08970</name>
</gene>
<feature type="transmembrane region" description="Helical" evidence="1">
    <location>
        <begin position="36"/>
        <end position="56"/>
    </location>
</feature>
<dbReference type="PATRIC" id="fig|1300343.5.peg.674"/>
<reference evidence="2 3" key="1">
    <citation type="submission" date="2014-10" db="EMBL/GenBank/DDBJ databases">
        <title>Draft genome sequence of the proteorhodopsin-containing marine bacterium Dokdonia donghaensis.</title>
        <authorList>
            <person name="Gomez-Consarnau L."/>
            <person name="Gonzalez J.M."/>
            <person name="Riedel T."/>
            <person name="Jaenicke S."/>
            <person name="Wagner-Doebler I."/>
            <person name="Fuhrman J.A."/>
        </authorList>
    </citation>
    <scope>NUCLEOTIDE SEQUENCE [LARGE SCALE GENOMIC DNA]</scope>
    <source>
        <strain evidence="2 3">DSW-1</strain>
    </source>
</reference>
<dbReference type="AlphaFoldDB" id="A0A0A2GWQ5"/>
<dbReference type="Proteomes" id="UP000030140">
    <property type="component" value="Unassembled WGS sequence"/>
</dbReference>
<proteinExistence type="predicted"/>
<evidence type="ECO:0000313" key="3">
    <source>
        <dbReference type="Proteomes" id="UP000030140"/>
    </source>
</evidence>
<dbReference type="KEGG" id="ddo:I597_0664"/>
<protein>
    <submittedName>
        <fullName evidence="2">Uncharacterized protein</fullName>
    </submittedName>
</protein>
<comment type="caution">
    <text evidence="2">The sequence shown here is derived from an EMBL/GenBank/DDBJ whole genome shotgun (WGS) entry which is preliminary data.</text>
</comment>
<dbReference type="OrthoDB" id="1447778at2"/>
<feature type="transmembrane region" description="Helical" evidence="1">
    <location>
        <begin position="77"/>
        <end position="96"/>
    </location>
</feature>
<evidence type="ECO:0000256" key="1">
    <source>
        <dbReference type="SAM" id="Phobius"/>
    </source>
</evidence>
<sequence length="97" mass="10924">MWNFYRDVTLYAAAVCILFGLATVPARDGIINGVLVTIVVFGVFGTGLGILAFGYFQKQQYYMYHNLGFTKKHLITRTYLINGFLAIVLLIITSFFV</sequence>
<name>A0A0A2GWQ5_9FLAO</name>
<accession>A0A0A2GWQ5</accession>
<organism evidence="2 3">
    <name type="scientific">Dokdonia donghaensis DSW-1</name>
    <dbReference type="NCBI Taxonomy" id="1300343"/>
    <lineage>
        <taxon>Bacteria</taxon>
        <taxon>Pseudomonadati</taxon>
        <taxon>Bacteroidota</taxon>
        <taxon>Flavobacteriia</taxon>
        <taxon>Flavobacteriales</taxon>
        <taxon>Flavobacteriaceae</taxon>
        <taxon>Dokdonia</taxon>
    </lineage>
</organism>
<keyword evidence="1" id="KW-0472">Membrane</keyword>
<keyword evidence="1" id="KW-0812">Transmembrane</keyword>
<evidence type="ECO:0000313" key="2">
    <source>
        <dbReference type="EMBL" id="KGO06958.1"/>
    </source>
</evidence>